<evidence type="ECO:0000256" key="6">
    <source>
        <dbReference type="ARBA" id="ARBA00023125"/>
    </source>
</evidence>
<keyword evidence="5" id="KW-0067">ATP-binding</keyword>
<keyword evidence="6" id="KW-0238">DNA-binding</keyword>
<evidence type="ECO:0000313" key="12">
    <source>
        <dbReference type="Proteomes" id="UP000034799"/>
    </source>
</evidence>
<dbReference type="GO" id="GO:0016787">
    <property type="term" value="F:hydrolase activity"/>
    <property type="evidence" value="ECO:0007669"/>
    <property type="project" value="UniProtKB-KW"/>
</dbReference>
<sequence>MLFKLSDTVDQLPLVGGVKAKQLEKLGINTIKDLLFHIPFRYKDTSNIISIPQIKLEREGTVLATIKAIQNIYTRSRKVLTKAMIEDEMSEIETVWFNQPYLTKSLKVGDRYLFEGRLNPKQTRPQLVSPTYEKYYDGLLSQKHVGRITPFYPETANLTSKWLRNRIDYLFQNTDLTLEEPLPQNISQDSKLIPVSEAINLIHNPKSLEDITQARARLGFDEMLALALQIESQVQAQEGKKANIIDIDFDTLFEFISSLPYTLTDDQVHAIKDILQDLSKPNPMRRLLNGDVGSGKTVVAAAVMYGINKRGYPSILMAPTSILARQHFKTITELLSGLDIDIQLCTSLEKIEQRKKPQIIIGTHALLYQAELPDNIGLVVVDEQHRFGVNQRKELLERDTNSLIPHYLSMTATPIPRTLTNILFGDMSVSFIHELPKNRIPVKTFYVPYEKRESCYSWLKERIIKSGYKEQAFIIFPLVDESELVEAKSAKKEFETLTSTVLKDMKVALLHGQMKEKEKDEILKDFKAGKYSILIATPVVEVGIDIPNATIMVIENSERFGLAQLHQFRGRVGRNDMESYCYVLAGEQVEQDSETIQRLQYFSEHNSGFDVAEYDLQKRGPGEVFGVKQSGIPQFKIASITDIKLLLKCREVAKKLINSGYNTEEISDKLFR</sequence>
<keyword evidence="1" id="KW-0547">Nucleotide-binding</keyword>
<feature type="domain" description="Helicase ATP-binding" evidence="9">
    <location>
        <begin position="277"/>
        <end position="432"/>
    </location>
</feature>
<evidence type="ECO:0000259" key="9">
    <source>
        <dbReference type="PROSITE" id="PS51192"/>
    </source>
</evidence>
<dbReference type="InterPro" id="IPR014001">
    <property type="entry name" value="Helicase_ATP-bd"/>
</dbReference>
<dbReference type="NCBIfam" id="NF008168">
    <property type="entry name" value="PRK10917.2-2"/>
    <property type="match status" value="1"/>
</dbReference>
<evidence type="ECO:0000313" key="11">
    <source>
        <dbReference type="EMBL" id="KKR06181.1"/>
    </source>
</evidence>
<organism evidence="11 12">
    <name type="scientific">candidate division WS6 bacterium GW2011_GWF2_39_15</name>
    <dbReference type="NCBI Taxonomy" id="1619100"/>
    <lineage>
        <taxon>Bacteria</taxon>
        <taxon>Candidatus Dojkabacteria</taxon>
    </lineage>
</organism>
<keyword evidence="7" id="KW-0234">DNA repair</keyword>
<dbReference type="InterPro" id="IPR027417">
    <property type="entry name" value="P-loop_NTPase"/>
</dbReference>
<dbReference type="AlphaFoldDB" id="A0A0G0N046"/>
<keyword evidence="3" id="KW-0378">Hydrolase</keyword>
<proteinExistence type="predicted"/>
<dbReference type="PANTHER" id="PTHR47964">
    <property type="entry name" value="ATP-DEPENDENT DNA HELICASE HOMOLOG RECG, CHLOROPLASTIC"/>
    <property type="match status" value="1"/>
</dbReference>
<dbReference type="Proteomes" id="UP000034799">
    <property type="component" value="Unassembled WGS sequence"/>
</dbReference>
<keyword evidence="4 11" id="KW-0347">Helicase</keyword>
<dbReference type="SUPFAM" id="SSF52540">
    <property type="entry name" value="P-loop containing nucleoside triphosphate hydrolases"/>
    <property type="match status" value="1"/>
</dbReference>
<dbReference type="GO" id="GO:0005524">
    <property type="term" value="F:ATP binding"/>
    <property type="evidence" value="ECO:0007669"/>
    <property type="project" value="UniProtKB-KW"/>
</dbReference>
<dbReference type="GO" id="GO:0006281">
    <property type="term" value="P:DNA repair"/>
    <property type="evidence" value="ECO:0007669"/>
    <property type="project" value="UniProtKB-KW"/>
</dbReference>
<evidence type="ECO:0000256" key="2">
    <source>
        <dbReference type="ARBA" id="ARBA00022763"/>
    </source>
</evidence>
<evidence type="ECO:0000256" key="3">
    <source>
        <dbReference type="ARBA" id="ARBA00022801"/>
    </source>
</evidence>
<accession>A0A0G0N046</accession>
<evidence type="ECO:0000256" key="7">
    <source>
        <dbReference type="ARBA" id="ARBA00023204"/>
    </source>
</evidence>
<dbReference type="InterPro" id="IPR045562">
    <property type="entry name" value="RecG_dom3_C"/>
</dbReference>
<evidence type="ECO:0000256" key="5">
    <source>
        <dbReference type="ARBA" id="ARBA00022840"/>
    </source>
</evidence>
<dbReference type="CDD" id="cd04488">
    <property type="entry name" value="RecG_wedge_OBF"/>
    <property type="match status" value="1"/>
</dbReference>
<dbReference type="SUPFAM" id="SSF50249">
    <property type="entry name" value="Nucleic acid-binding proteins"/>
    <property type="match status" value="1"/>
</dbReference>
<evidence type="ECO:0000256" key="4">
    <source>
        <dbReference type="ARBA" id="ARBA00022806"/>
    </source>
</evidence>
<evidence type="ECO:0000256" key="8">
    <source>
        <dbReference type="ARBA" id="ARBA00049819"/>
    </source>
</evidence>
<dbReference type="InterPro" id="IPR033454">
    <property type="entry name" value="RecG_wedge"/>
</dbReference>
<dbReference type="SMART" id="SM00490">
    <property type="entry name" value="HELICc"/>
    <property type="match status" value="1"/>
</dbReference>
<name>A0A0G0N046_9BACT</name>
<evidence type="ECO:0000259" key="10">
    <source>
        <dbReference type="PROSITE" id="PS51194"/>
    </source>
</evidence>
<dbReference type="SMART" id="SM00487">
    <property type="entry name" value="DEXDc"/>
    <property type="match status" value="1"/>
</dbReference>
<dbReference type="PROSITE" id="PS51194">
    <property type="entry name" value="HELICASE_CTER"/>
    <property type="match status" value="1"/>
</dbReference>
<dbReference type="PROSITE" id="PS51192">
    <property type="entry name" value="HELICASE_ATP_BIND_1"/>
    <property type="match status" value="1"/>
</dbReference>
<dbReference type="STRING" id="1619100.UT34_C0001G0221"/>
<comment type="caution">
    <text evidence="11">The sequence shown here is derived from an EMBL/GenBank/DDBJ whole genome shotgun (WGS) entry which is preliminary data.</text>
</comment>
<dbReference type="Gene3D" id="2.40.50.140">
    <property type="entry name" value="Nucleic acid-binding proteins"/>
    <property type="match status" value="1"/>
</dbReference>
<evidence type="ECO:0000256" key="1">
    <source>
        <dbReference type="ARBA" id="ARBA00022741"/>
    </source>
</evidence>
<dbReference type="InterPro" id="IPR011545">
    <property type="entry name" value="DEAD/DEAH_box_helicase_dom"/>
</dbReference>
<dbReference type="Gene3D" id="3.40.50.300">
    <property type="entry name" value="P-loop containing nucleotide triphosphate hydrolases"/>
    <property type="match status" value="2"/>
</dbReference>
<protein>
    <recommendedName>
        <fullName evidence="8">Probable DNA 3'-5' helicase RecG</fullName>
    </recommendedName>
</protein>
<dbReference type="InterPro" id="IPR012340">
    <property type="entry name" value="NA-bd_OB-fold"/>
</dbReference>
<dbReference type="Pfam" id="PF17191">
    <property type="entry name" value="RecG_wedge"/>
    <property type="match status" value="1"/>
</dbReference>
<feature type="domain" description="Helicase C-terminal" evidence="10">
    <location>
        <begin position="451"/>
        <end position="617"/>
    </location>
</feature>
<dbReference type="EMBL" id="LBWK01000001">
    <property type="protein sequence ID" value="KKR06181.1"/>
    <property type="molecule type" value="Genomic_DNA"/>
</dbReference>
<dbReference type="GO" id="GO:0003677">
    <property type="term" value="F:DNA binding"/>
    <property type="evidence" value="ECO:0007669"/>
    <property type="project" value="UniProtKB-KW"/>
</dbReference>
<dbReference type="Pfam" id="PF00271">
    <property type="entry name" value="Helicase_C"/>
    <property type="match status" value="1"/>
</dbReference>
<dbReference type="PANTHER" id="PTHR47964:SF1">
    <property type="entry name" value="ATP-DEPENDENT DNA HELICASE HOMOLOG RECG, CHLOROPLASTIC"/>
    <property type="match status" value="1"/>
</dbReference>
<dbReference type="Pfam" id="PF19833">
    <property type="entry name" value="RecG_dom3_C"/>
    <property type="match status" value="1"/>
</dbReference>
<dbReference type="InterPro" id="IPR047112">
    <property type="entry name" value="RecG/Mfd"/>
</dbReference>
<gene>
    <name evidence="11" type="ORF">UT34_C0001G0221</name>
</gene>
<dbReference type="GO" id="GO:0003678">
    <property type="term" value="F:DNA helicase activity"/>
    <property type="evidence" value="ECO:0007669"/>
    <property type="project" value="TreeGrafter"/>
</dbReference>
<dbReference type="Pfam" id="PF00270">
    <property type="entry name" value="DEAD"/>
    <property type="match status" value="1"/>
</dbReference>
<dbReference type="PATRIC" id="fig|1619100.3.peg.222"/>
<dbReference type="InterPro" id="IPR001650">
    <property type="entry name" value="Helicase_C-like"/>
</dbReference>
<keyword evidence="2" id="KW-0227">DNA damage</keyword>
<reference evidence="11 12" key="1">
    <citation type="journal article" date="2015" name="Nature">
        <title>rRNA introns, odd ribosomes, and small enigmatic genomes across a large radiation of phyla.</title>
        <authorList>
            <person name="Brown C.T."/>
            <person name="Hug L.A."/>
            <person name="Thomas B.C."/>
            <person name="Sharon I."/>
            <person name="Castelle C.J."/>
            <person name="Singh A."/>
            <person name="Wilkins M.J."/>
            <person name="Williams K.H."/>
            <person name="Banfield J.F."/>
        </authorList>
    </citation>
    <scope>NUCLEOTIDE SEQUENCE [LARGE SCALE GENOMIC DNA]</scope>
</reference>